<evidence type="ECO:0000313" key="1">
    <source>
        <dbReference type="EMBL" id="GIY50967.1"/>
    </source>
</evidence>
<gene>
    <name evidence="1" type="ORF">CDAR_593161</name>
</gene>
<keyword evidence="2" id="KW-1185">Reference proteome</keyword>
<dbReference type="EMBL" id="BPLQ01010482">
    <property type="protein sequence ID" value="GIY50967.1"/>
    <property type="molecule type" value="Genomic_DNA"/>
</dbReference>
<protein>
    <submittedName>
        <fullName evidence="1">Uncharacterized protein</fullName>
    </submittedName>
</protein>
<proteinExistence type="predicted"/>
<sequence>MCLQSHQSFLTPKCACKVINLFSHQNVPAKSPIFSDTKMCLQSHQSFLTPKCACKVTNLFSHQNVPAKSPIFSHTKMCLQSHQSFLTPKCACKVTNLFSHQNVPAKSPIFSHTKMCLQSHQSFLTPKCACKVTNLFSHQNVPAKSPQSFLTPKCACKIWERNCFLQNISVMNSLLVCLVLLSLAVACRADSSSMACTSGADGAMNCEKASDPTGNKAGATALSDGDGGEVYAGAGRSGAYNEHSDHF</sequence>
<dbReference type="AlphaFoldDB" id="A0AAV4TZR0"/>
<accession>A0AAV4TZR0</accession>
<dbReference type="Proteomes" id="UP001054837">
    <property type="component" value="Unassembled WGS sequence"/>
</dbReference>
<name>A0AAV4TZR0_9ARAC</name>
<evidence type="ECO:0000313" key="2">
    <source>
        <dbReference type="Proteomes" id="UP001054837"/>
    </source>
</evidence>
<organism evidence="1 2">
    <name type="scientific">Caerostris darwini</name>
    <dbReference type="NCBI Taxonomy" id="1538125"/>
    <lineage>
        <taxon>Eukaryota</taxon>
        <taxon>Metazoa</taxon>
        <taxon>Ecdysozoa</taxon>
        <taxon>Arthropoda</taxon>
        <taxon>Chelicerata</taxon>
        <taxon>Arachnida</taxon>
        <taxon>Araneae</taxon>
        <taxon>Araneomorphae</taxon>
        <taxon>Entelegynae</taxon>
        <taxon>Araneoidea</taxon>
        <taxon>Araneidae</taxon>
        <taxon>Caerostris</taxon>
    </lineage>
</organism>
<reference evidence="1 2" key="1">
    <citation type="submission" date="2021-06" db="EMBL/GenBank/DDBJ databases">
        <title>Caerostris darwini draft genome.</title>
        <authorList>
            <person name="Kono N."/>
            <person name="Arakawa K."/>
        </authorList>
    </citation>
    <scope>NUCLEOTIDE SEQUENCE [LARGE SCALE GENOMIC DNA]</scope>
</reference>
<comment type="caution">
    <text evidence="1">The sequence shown here is derived from an EMBL/GenBank/DDBJ whole genome shotgun (WGS) entry which is preliminary data.</text>
</comment>